<feature type="region of interest" description="Disordered" evidence="1">
    <location>
        <begin position="1"/>
        <end position="22"/>
    </location>
</feature>
<feature type="region of interest" description="Disordered" evidence="1">
    <location>
        <begin position="457"/>
        <end position="494"/>
    </location>
</feature>
<evidence type="ECO:0000256" key="1">
    <source>
        <dbReference type="SAM" id="MobiDB-lite"/>
    </source>
</evidence>
<accession>A0ABN6N8H1</accession>
<proteinExistence type="predicted"/>
<evidence type="ECO:0008006" key="4">
    <source>
        <dbReference type="Google" id="ProtNLM"/>
    </source>
</evidence>
<sequence length="504" mass="50697">MGEAREAADGERGREPPGEAPRLEGRLALGAAALLGGLAALRLWAAYPLVENRLALGPGAAARAAGDLAAAEALRHLRLLELGRLLLAPEPWPTLRRLLAAPALALGGPSPAAESAVNVALYALLPLALAWAVRAFAPREPLGAAGVAALALLAHAGLLGVAASGRLEVLAALCLAGALGAWGRYRAGGAGAPIWPLALLANALFLASPRDGALLALSVLAVEGAALPPAAWRKGGPRRLRRLGVPLAGPMLLAALLPPWRVAALLAAPRDASAAGPLGALRATLVALLREGAPRPARVAVALGLAAALTAALRVPAARRRMLPLLAFGAAELAALALGAGAREPRAALVLVPLVALLLAAPLQPLPPVGRAALALPMLGLLAAAAGPAFSPARLPAALSAGFGDVAVQDACVTLSGLVPPVHGALVNAAPAPLREDCALDLAFEAAKQGVRLDVRRGRPARGDPEALDLAPGCRPPPPELDGFEPVGPPALAGPLCAQRYERR</sequence>
<protein>
    <recommendedName>
        <fullName evidence="4">Glycosyltransferase RgtA/B/C/D-like domain-containing protein</fullName>
    </recommendedName>
</protein>
<name>A0ABN6N8H1_9BACT</name>
<dbReference type="EMBL" id="AP025592">
    <property type="protein sequence ID" value="BDG09515.1"/>
    <property type="molecule type" value="Genomic_DNA"/>
</dbReference>
<dbReference type="Proteomes" id="UP001162734">
    <property type="component" value="Chromosome"/>
</dbReference>
<evidence type="ECO:0000313" key="2">
    <source>
        <dbReference type="EMBL" id="BDG09515.1"/>
    </source>
</evidence>
<keyword evidence="3" id="KW-1185">Reference proteome</keyword>
<dbReference type="RefSeq" id="WP_248341794.1">
    <property type="nucleotide sequence ID" value="NZ_AP025592.1"/>
</dbReference>
<evidence type="ECO:0000313" key="3">
    <source>
        <dbReference type="Proteomes" id="UP001162734"/>
    </source>
</evidence>
<gene>
    <name evidence="2" type="ORF">AMPC_26280</name>
</gene>
<organism evidence="2 3">
    <name type="scientific">Anaeromyxobacter paludicola</name>
    <dbReference type="NCBI Taxonomy" id="2918171"/>
    <lineage>
        <taxon>Bacteria</taxon>
        <taxon>Pseudomonadati</taxon>
        <taxon>Myxococcota</taxon>
        <taxon>Myxococcia</taxon>
        <taxon>Myxococcales</taxon>
        <taxon>Cystobacterineae</taxon>
        <taxon>Anaeromyxobacteraceae</taxon>
        <taxon>Anaeromyxobacter</taxon>
    </lineage>
</organism>
<reference evidence="3" key="1">
    <citation type="journal article" date="2022" name="Int. J. Syst. Evol. Microbiol.">
        <title>Anaeromyxobacter oryzae sp. nov., Anaeromyxobacter diazotrophicus sp. nov. and Anaeromyxobacter paludicola sp. nov., isolated from paddy soils.</title>
        <authorList>
            <person name="Itoh H."/>
            <person name="Xu Z."/>
            <person name="Mise K."/>
            <person name="Masuda Y."/>
            <person name="Ushijima N."/>
            <person name="Hayakawa C."/>
            <person name="Shiratori Y."/>
            <person name="Senoo K."/>
        </authorList>
    </citation>
    <scope>NUCLEOTIDE SEQUENCE [LARGE SCALE GENOMIC DNA]</scope>
    <source>
        <strain evidence="3">Red630</strain>
    </source>
</reference>